<reference evidence="2 3" key="1">
    <citation type="submission" date="2013-02" db="EMBL/GenBank/DDBJ databases">
        <title>Whole genome shotgun sequence of Gordonia malaquae NBRC 108250.</title>
        <authorList>
            <person name="Yoshida I."/>
            <person name="Hosoyama A."/>
            <person name="Tsuchikane K."/>
            <person name="Ando Y."/>
            <person name="Baba S."/>
            <person name="Ohji S."/>
            <person name="Hamada M."/>
            <person name="Tamura T."/>
            <person name="Yamazoe A."/>
            <person name="Yamazaki S."/>
            <person name="Fujita N."/>
        </authorList>
    </citation>
    <scope>NUCLEOTIDE SEQUENCE [LARGE SCALE GENOMIC DNA]</scope>
    <source>
        <strain evidence="2 3">NBRC 108250</strain>
    </source>
</reference>
<dbReference type="STRING" id="410332.SAMN04488550_1229"/>
<dbReference type="SMART" id="SM00347">
    <property type="entry name" value="HTH_MARR"/>
    <property type="match status" value="1"/>
</dbReference>
<dbReference type="RefSeq" id="WP_008380971.1">
    <property type="nucleotide sequence ID" value="NZ_BAOP01000032.1"/>
</dbReference>
<dbReference type="PROSITE" id="PS50995">
    <property type="entry name" value="HTH_MARR_2"/>
    <property type="match status" value="1"/>
</dbReference>
<dbReference type="Gene3D" id="1.10.10.10">
    <property type="entry name" value="Winged helix-like DNA-binding domain superfamily/Winged helix DNA-binding domain"/>
    <property type="match status" value="1"/>
</dbReference>
<dbReference type="InterPro" id="IPR036388">
    <property type="entry name" value="WH-like_DNA-bd_sf"/>
</dbReference>
<organism evidence="2 3">
    <name type="scientific">Gordonia malaquae NBRC 108250</name>
    <dbReference type="NCBI Taxonomy" id="1223542"/>
    <lineage>
        <taxon>Bacteria</taxon>
        <taxon>Bacillati</taxon>
        <taxon>Actinomycetota</taxon>
        <taxon>Actinomycetes</taxon>
        <taxon>Mycobacteriales</taxon>
        <taxon>Gordoniaceae</taxon>
        <taxon>Gordonia</taxon>
    </lineage>
</organism>
<dbReference type="GO" id="GO:0006950">
    <property type="term" value="P:response to stress"/>
    <property type="evidence" value="ECO:0007669"/>
    <property type="project" value="TreeGrafter"/>
</dbReference>
<dbReference type="PANTHER" id="PTHR33164">
    <property type="entry name" value="TRANSCRIPTIONAL REGULATOR, MARR FAMILY"/>
    <property type="match status" value="1"/>
</dbReference>
<dbReference type="OrthoDB" id="3694026at2"/>
<comment type="caution">
    <text evidence="2">The sequence shown here is derived from an EMBL/GenBank/DDBJ whole genome shotgun (WGS) entry which is preliminary data.</text>
</comment>
<dbReference type="Pfam" id="PF01047">
    <property type="entry name" value="MarR"/>
    <property type="match status" value="1"/>
</dbReference>
<dbReference type="Proteomes" id="UP000035009">
    <property type="component" value="Unassembled WGS sequence"/>
</dbReference>
<dbReference type="EMBL" id="BAOP01000032">
    <property type="protein sequence ID" value="GAC81314.1"/>
    <property type="molecule type" value="Genomic_DNA"/>
</dbReference>
<feature type="domain" description="HTH marR-type" evidence="1">
    <location>
        <begin position="6"/>
        <end position="142"/>
    </location>
</feature>
<proteinExistence type="predicted"/>
<evidence type="ECO:0000313" key="3">
    <source>
        <dbReference type="Proteomes" id="UP000035009"/>
    </source>
</evidence>
<evidence type="ECO:0000313" key="2">
    <source>
        <dbReference type="EMBL" id="GAC81314.1"/>
    </source>
</evidence>
<accession>M3VGX6</accession>
<dbReference type="InterPro" id="IPR000835">
    <property type="entry name" value="HTH_MarR-typ"/>
</dbReference>
<dbReference type="AlphaFoldDB" id="M3VGX6"/>
<gene>
    <name evidence="2" type="ORF">GM1_032_00140</name>
</gene>
<dbReference type="InterPro" id="IPR039422">
    <property type="entry name" value="MarR/SlyA-like"/>
</dbReference>
<keyword evidence="3" id="KW-1185">Reference proteome</keyword>
<protein>
    <submittedName>
        <fullName evidence="2">Putative MarR family transcriptional regulator</fullName>
    </submittedName>
</protein>
<sequence>MTSDTAMRTIHLLRAVTLQTNMLAADFARANALNTTDVHALIGLLDRERSGLQATPGWLAEHLAVNSASTTALVDRLVRRGLVTRSRDHVDRRRVVLVVTPAARDLGESFFEPVFNRISDAANAYSADEMDIVDRFLVDVASALR</sequence>
<name>M3VGX6_GORML</name>
<dbReference type="SUPFAM" id="SSF46785">
    <property type="entry name" value="Winged helix' DNA-binding domain"/>
    <property type="match status" value="1"/>
</dbReference>
<dbReference type="eggNOG" id="COG1846">
    <property type="taxonomic scope" value="Bacteria"/>
</dbReference>
<dbReference type="GO" id="GO:0003700">
    <property type="term" value="F:DNA-binding transcription factor activity"/>
    <property type="evidence" value="ECO:0007669"/>
    <property type="project" value="InterPro"/>
</dbReference>
<dbReference type="InterPro" id="IPR036390">
    <property type="entry name" value="WH_DNA-bd_sf"/>
</dbReference>
<evidence type="ECO:0000259" key="1">
    <source>
        <dbReference type="PROSITE" id="PS50995"/>
    </source>
</evidence>
<dbReference type="PANTHER" id="PTHR33164:SF106">
    <property type="entry name" value="TRANSCRIPTIONAL REGULATORY PROTEIN"/>
    <property type="match status" value="1"/>
</dbReference>
<dbReference type="PRINTS" id="PR00598">
    <property type="entry name" value="HTHMARR"/>
</dbReference>